<proteinExistence type="predicted"/>
<protein>
    <submittedName>
        <fullName evidence="1">Uncharacterized protein</fullName>
    </submittedName>
</protein>
<comment type="caution">
    <text evidence="1">The sequence shown here is derived from an EMBL/GenBank/DDBJ whole genome shotgun (WGS) entry which is preliminary data.</text>
</comment>
<reference evidence="1" key="1">
    <citation type="submission" date="2022-07" db="EMBL/GenBank/DDBJ databases">
        <title>Phylogenomic reconstructions and comparative analyses of Kickxellomycotina fungi.</title>
        <authorList>
            <person name="Reynolds N.K."/>
            <person name="Stajich J.E."/>
            <person name="Barry K."/>
            <person name="Grigoriev I.V."/>
            <person name="Crous P."/>
            <person name="Smith M.E."/>
        </authorList>
    </citation>
    <scope>NUCLEOTIDE SEQUENCE</scope>
    <source>
        <strain evidence="1">NRRL 3115</strain>
    </source>
</reference>
<dbReference type="AlphaFoldDB" id="A0A9W8GEF7"/>
<sequence>MADKKQQLEKCAHLLSKKSTDDEKLAGLLLVPKIVDIQDAESLGFLLDSMDSQFIERLLRTGIKQAISTTSTEAENISDNRPNSIPPMLSVALLVIDVFASHSSFAQQLSIVNRTRTLCAVAALDIESVADDAIQVLCKIFAEDVAVEMLLEQPDILFGVVDAAKTLKSGSLARTQFIDYVLSRCSQALHLQIQNVRFAAGWVSLLTYVSAVFLEAESIVKFELIPALASALMPIDFEDAVAINDIAACVSIINNIRLGCVWILRQKAEATKYCDQALVLCSHLVRLWPDLMFSSAGSKAEAKDDNDYHAQQEQHKATKLIIRLACVEGQNAIDSMMISVPTDKDIQFSGINVVDSARLQLGWKLPFCTEIAARWLEWTEEWLNMQGDDLADVDEEAIYSLMSDVSKLSEAAIGFLVDWKERTNSDLAMLTANAEMVVSTVHLLGTWLSTDSKLHKLAPPVLEMCTSWITQSDQYGPSIREYMRPSISFALDTCEVSEAQYVDDLKTHQLHHAPKMTQQFASSWVGTIEFDDLARAVYGIPSDEEMLEQSRNCEHI</sequence>
<dbReference type="Proteomes" id="UP001151518">
    <property type="component" value="Unassembled WGS sequence"/>
</dbReference>
<name>A0A9W8GEF7_9FUNG</name>
<dbReference type="Pfam" id="PF05536">
    <property type="entry name" value="Neurochondrin"/>
    <property type="match status" value="1"/>
</dbReference>
<dbReference type="PANTHER" id="PTHR13109">
    <property type="entry name" value="NEUROCHONDRIN"/>
    <property type="match status" value="1"/>
</dbReference>
<evidence type="ECO:0000313" key="1">
    <source>
        <dbReference type="EMBL" id="KAJ2680536.1"/>
    </source>
</evidence>
<gene>
    <name evidence="1" type="ORF">GGI25_000509</name>
</gene>
<dbReference type="EMBL" id="JANBTW010000004">
    <property type="protein sequence ID" value="KAJ2680536.1"/>
    <property type="molecule type" value="Genomic_DNA"/>
</dbReference>
<organism evidence="1 2">
    <name type="scientific">Coemansia spiralis</name>
    <dbReference type="NCBI Taxonomy" id="417178"/>
    <lineage>
        <taxon>Eukaryota</taxon>
        <taxon>Fungi</taxon>
        <taxon>Fungi incertae sedis</taxon>
        <taxon>Zoopagomycota</taxon>
        <taxon>Kickxellomycotina</taxon>
        <taxon>Kickxellomycetes</taxon>
        <taxon>Kickxellales</taxon>
        <taxon>Kickxellaceae</taxon>
        <taxon>Coemansia</taxon>
    </lineage>
</organism>
<accession>A0A9W8GEF7</accession>
<evidence type="ECO:0000313" key="2">
    <source>
        <dbReference type="Proteomes" id="UP001151518"/>
    </source>
</evidence>
<dbReference type="InterPro" id="IPR008709">
    <property type="entry name" value="Neurochondrin"/>
</dbReference>
<dbReference type="OrthoDB" id="8962942at2759"/>
<dbReference type="PANTHER" id="PTHR13109:SF7">
    <property type="entry name" value="NEUROCHONDRIN"/>
    <property type="match status" value="1"/>
</dbReference>